<feature type="domain" description="RNA polymerase alpha subunit C-terminal" evidence="1">
    <location>
        <begin position="14"/>
        <end position="56"/>
    </location>
</feature>
<accession>A0A841L5I7</accession>
<dbReference type="EMBL" id="JACHEN010000037">
    <property type="protein sequence ID" value="MBB6218372.1"/>
    <property type="molecule type" value="Genomic_DNA"/>
</dbReference>
<dbReference type="Gene3D" id="1.10.150.20">
    <property type="entry name" value="5' to 3' exonuclease, C-terminal subdomain"/>
    <property type="match status" value="1"/>
</dbReference>
<sequence>MKPELANIKIGQPAYRALKNAGIESLDQLTQYRETELLALHGFGPKALGILKSILAEYSLSFKEEE</sequence>
<dbReference type="GO" id="GO:0000428">
    <property type="term" value="C:DNA-directed RNA polymerase complex"/>
    <property type="evidence" value="ECO:0007669"/>
    <property type="project" value="UniProtKB-KW"/>
</dbReference>
<dbReference type="Pfam" id="PF03118">
    <property type="entry name" value="RNA_pol_A_CTD"/>
    <property type="match status" value="1"/>
</dbReference>
<gene>
    <name evidence="2" type="ORF">HNQ80_004536</name>
</gene>
<evidence type="ECO:0000259" key="1">
    <source>
        <dbReference type="Pfam" id="PF03118"/>
    </source>
</evidence>
<evidence type="ECO:0000313" key="2">
    <source>
        <dbReference type="EMBL" id="MBB6218372.1"/>
    </source>
</evidence>
<dbReference type="RefSeq" id="WP_184312860.1">
    <property type="nucleotide sequence ID" value="NZ_JACHEN010000037.1"/>
</dbReference>
<dbReference type="Proteomes" id="UP000579281">
    <property type="component" value="Unassembled WGS sequence"/>
</dbReference>
<proteinExistence type="predicted"/>
<dbReference type="GO" id="GO:0003899">
    <property type="term" value="F:DNA-directed RNA polymerase activity"/>
    <property type="evidence" value="ECO:0007669"/>
    <property type="project" value="InterPro"/>
</dbReference>
<keyword evidence="3" id="KW-1185">Reference proteome</keyword>
<organism evidence="2 3">
    <name type="scientific">Anaerosolibacter carboniphilus</name>
    <dbReference type="NCBI Taxonomy" id="1417629"/>
    <lineage>
        <taxon>Bacteria</taxon>
        <taxon>Bacillati</taxon>
        <taxon>Bacillota</taxon>
        <taxon>Clostridia</taxon>
        <taxon>Peptostreptococcales</taxon>
        <taxon>Thermotaleaceae</taxon>
        <taxon>Anaerosolibacter</taxon>
    </lineage>
</organism>
<keyword evidence="2" id="KW-0240">DNA-directed RNA polymerase</keyword>
<evidence type="ECO:0000313" key="3">
    <source>
        <dbReference type="Proteomes" id="UP000579281"/>
    </source>
</evidence>
<protein>
    <submittedName>
        <fullName evidence="2">DNA-directed RNA polymerase alpha subunit</fullName>
    </submittedName>
</protein>
<dbReference type="InterPro" id="IPR011260">
    <property type="entry name" value="RNAP_asu_C"/>
</dbReference>
<dbReference type="GO" id="GO:0006351">
    <property type="term" value="P:DNA-templated transcription"/>
    <property type="evidence" value="ECO:0007669"/>
    <property type="project" value="InterPro"/>
</dbReference>
<keyword evidence="2" id="KW-0804">Transcription</keyword>
<name>A0A841L5I7_9FIRM</name>
<reference evidence="2 3" key="1">
    <citation type="submission" date="2020-08" db="EMBL/GenBank/DDBJ databases">
        <title>Genomic Encyclopedia of Type Strains, Phase IV (KMG-IV): sequencing the most valuable type-strain genomes for metagenomic binning, comparative biology and taxonomic classification.</title>
        <authorList>
            <person name="Goeker M."/>
        </authorList>
    </citation>
    <scope>NUCLEOTIDE SEQUENCE [LARGE SCALE GENOMIC DNA]</scope>
    <source>
        <strain evidence="2 3">DSM 103526</strain>
    </source>
</reference>
<dbReference type="SUPFAM" id="SSF47789">
    <property type="entry name" value="C-terminal domain of RNA polymerase alpha subunit"/>
    <property type="match status" value="1"/>
</dbReference>
<comment type="caution">
    <text evidence="2">The sequence shown here is derived from an EMBL/GenBank/DDBJ whole genome shotgun (WGS) entry which is preliminary data.</text>
</comment>
<dbReference type="AlphaFoldDB" id="A0A841L5I7"/>
<dbReference type="GO" id="GO:0003677">
    <property type="term" value="F:DNA binding"/>
    <property type="evidence" value="ECO:0007669"/>
    <property type="project" value="InterPro"/>
</dbReference>